<dbReference type="EMBL" id="UGYW01000002">
    <property type="protein sequence ID" value="SUJ21603.1"/>
    <property type="molecule type" value="Genomic_DNA"/>
</dbReference>
<evidence type="ECO:0000313" key="4">
    <source>
        <dbReference type="Proteomes" id="UP000254893"/>
    </source>
</evidence>
<dbReference type="InterPro" id="IPR013830">
    <property type="entry name" value="SGNH_hydro"/>
</dbReference>
<keyword evidence="3" id="KW-0378">Hydrolase</keyword>
<keyword evidence="1" id="KW-0732">Signal</keyword>
<evidence type="ECO:0000313" key="3">
    <source>
        <dbReference type="EMBL" id="SUJ21603.1"/>
    </source>
</evidence>
<dbReference type="InterPro" id="IPR051532">
    <property type="entry name" value="Ester_Hydrolysis_Enzymes"/>
</dbReference>
<feature type="signal peptide" evidence="1">
    <location>
        <begin position="1"/>
        <end position="22"/>
    </location>
</feature>
<feature type="chain" id="PRO_5016715318" evidence="1">
    <location>
        <begin position="23"/>
        <end position="228"/>
    </location>
</feature>
<protein>
    <submittedName>
        <fullName evidence="3">Esterase TesA</fullName>
        <ecNumber evidence="3">3.1.1.1</ecNumber>
    </submittedName>
</protein>
<dbReference type="EC" id="3.1.1.1" evidence="3"/>
<dbReference type="AlphaFoldDB" id="A0A380CKZ7"/>
<dbReference type="PANTHER" id="PTHR30383">
    <property type="entry name" value="THIOESTERASE 1/PROTEASE 1/LYSOPHOSPHOLIPASE L1"/>
    <property type="match status" value="1"/>
</dbReference>
<dbReference type="PANTHER" id="PTHR30383:SF5">
    <property type="entry name" value="SGNH HYDROLASE-TYPE ESTERASE DOMAIN-CONTAINING PROTEIN"/>
    <property type="match status" value="1"/>
</dbReference>
<dbReference type="GO" id="GO:0106435">
    <property type="term" value="F:carboxylesterase activity"/>
    <property type="evidence" value="ECO:0007669"/>
    <property type="project" value="UniProtKB-EC"/>
</dbReference>
<sequence>MDKKRIYMILVLCLQMITGLFAQEAVIDSSYANSYYQKRQAYYDQLPKVKNAIVFLGNSITEAGQWYEIAQVPHIINRGISGDVTYGILNRLSSVTALHPKKIFMTVGINDVKRGIPPEYTVQNIERIIKRVRKESPKTKMLIQSVLPVRESMFTDGYQRVTNQKVVLLNEKIKMLCQQYNVPFIDVHQAIFSDKEGRLKQELTTDGIHLRAEAYIQWIDYLKTKKYL</sequence>
<dbReference type="GO" id="GO:0004622">
    <property type="term" value="F:phosphatidylcholine lysophospholipase activity"/>
    <property type="evidence" value="ECO:0007669"/>
    <property type="project" value="TreeGrafter"/>
</dbReference>
<accession>A0A380CKZ7</accession>
<dbReference type="RefSeq" id="WP_115170771.1">
    <property type="nucleotide sequence ID" value="NZ_UGYW01000002.1"/>
</dbReference>
<evidence type="ECO:0000256" key="1">
    <source>
        <dbReference type="SAM" id="SignalP"/>
    </source>
</evidence>
<proteinExistence type="predicted"/>
<organism evidence="3 4">
    <name type="scientific">Sphingobacterium spiritivorum</name>
    <name type="common">Flavobacterium spiritivorum</name>
    <dbReference type="NCBI Taxonomy" id="258"/>
    <lineage>
        <taxon>Bacteria</taxon>
        <taxon>Pseudomonadati</taxon>
        <taxon>Bacteroidota</taxon>
        <taxon>Sphingobacteriia</taxon>
        <taxon>Sphingobacteriales</taxon>
        <taxon>Sphingobacteriaceae</taxon>
        <taxon>Sphingobacterium</taxon>
    </lineage>
</organism>
<reference evidence="3 4" key="1">
    <citation type="submission" date="2018-06" db="EMBL/GenBank/DDBJ databases">
        <authorList>
            <consortium name="Pathogen Informatics"/>
            <person name="Doyle S."/>
        </authorList>
    </citation>
    <scope>NUCLEOTIDE SEQUENCE [LARGE SCALE GENOMIC DNA]</scope>
    <source>
        <strain evidence="3 4">NCTC11388</strain>
    </source>
</reference>
<feature type="domain" description="SGNH hydrolase-type esterase" evidence="2">
    <location>
        <begin position="56"/>
        <end position="215"/>
    </location>
</feature>
<gene>
    <name evidence="3" type="primary">tesA</name>
    <name evidence="3" type="ORF">NCTC11388_03147</name>
</gene>
<dbReference type="Proteomes" id="UP000254893">
    <property type="component" value="Unassembled WGS sequence"/>
</dbReference>
<name>A0A380CKZ7_SPHSI</name>
<dbReference type="Gene3D" id="3.40.50.1110">
    <property type="entry name" value="SGNH hydrolase"/>
    <property type="match status" value="1"/>
</dbReference>
<dbReference type="Pfam" id="PF13472">
    <property type="entry name" value="Lipase_GDSL_2"/>
    <property type="match status" value="1"/>
</dbReference>
<evidence type="ECO:0000259" key="2">
    <source>
        <dbReference type="Pfam" id="PF13472"/>
    </source>
</evidence>
<dbReference type="SUPFAM" id="SSF52266">
    <property type="entry name" value="SGNH hydrolase"/>
    <property type="match status" value="1"/>
</dbReference>
<dbReference type="InterPro" id="IPR036514">
    <property type="entry name" value="SGNH_hydro_sf"/>
</dbReference>